<dbReference type="STRING" id="670386.D3BHQ4"/>
<accession>D3BHQ4</accession>
<dbReference type="Pfam" id="PF05071">
    <property type="entry name" value="NDUFA12"/>
    <property type="match status" value="1"/>
</dbReference>
<comment type="subcellular location">
    <subcellularLocation>
        <location evidence="2">Mitochondrion inner membrane</location>
        <topology evidence="2">Peripheral membrane protein</topology>
        <orientation evidence="2">Matrix side</orientation>
    </subcellularLocation>
</comment>
<dbReference type="Proteomes" id="UP000001396">
    <property type="component" value="Unassembled WGS sequence"/>
</dbReference>
<comment type="similarity">
    <text evidence="1 2">Belongs to the complex I NDUFA12 subunit family.</text>
</comment>
<name>D3BHQ4_HETP5</name>
<organism evidence="3 4">
    <name type="scientific">Heterostelium pallidum (strain ATCC 26659 / Pp 5 / PN500)</name>
    <name type="common">Cellular slime mold</name>
    <name type="synonym">Polysphondylium pallidum</name>
    <dbReference type="NCBI Taxonomy" id="670386"/>
    <lineage>
        <taxon>Eukaryota</taxon>
        <taxon>Amoebozoa</taxon>
        <taxon>Evosea</taxon>
        <taxon>Eumycetozoa</taxon>
        <taxon>Dictyostelia</taxon>
        <taxon>Acytosteliales</taxon>
        <taxon>Acytosteliaceae</taxon>
        <taxon>Heterostelium</taxon>
    </lineage>
</organism>
<keyword evidence="2" id="KW-0496">Mitochondrion</keyword>
<comment type="caution">
    <text evidence="3">The sequence shown here is derived from an EMBL/GenBank/DDBJ whole genome shotgun (WGS) entry which is preliminary data.</text>
</comment>
<dbReference type="InterPro" id="IPR007763">
    <property type="entry name" value="NDUFA12"/>
</dbReference>
<evidence type="ECO:0000256" key="1">
    <source>
        <dbReference type="ARBA" id="ARBA00007355"/>
    </source>
</evidence>
<keyword evidence="4" id="KW-1185">Reference proteome</keyword>
<dbReference type="GO" id="GO:0005743">
    <property type="term" value="C:mitochondrial inner membrane"/>
    <property type="evidence" value="ECO:0007669"/>
    <property type="project" value="UniProtKB-SubCell"/>
</dbReference>
<dbReference type="PANTHER" id="PTHR12910:SF2">
    <property type="entry name" value="NADH DEHYDROGENASE [UBIQUINONE] 1 ALPHA SUBCOMPLEX SUBUNIT 12"/>
    <property type="match status" value="1"/>
</dbReference>
<dbReference type="GO" id="GO:0006979">
    <property type="term" value="P:response to oxidative stress"/>
    <property type="evidence" value="ECO:0007669"/>
    <property type="project" value="TreeGrafter"/>
</dbReference>
<keyword evidence="2" id="KW-0249">Electron transport</keyword>
<proteinExistence type="inferred from homology"/>
<keyword evidence="2" id="KW-0472">Membrane</keyword>
<evidence type="ECO:0000313" key="3">
    <source>
        <dbReference type="EMBL" id="EFA78804.1"/>
    </source>
</evidence>
<dbReference type="PANTHER" id="PTHR12910">
    <property type="entry name" value="NADH-UBIQUINONE OXIDOREDUCTASE SUBUNIT B17.2"/>
    <property type="match status" value="1"/>
</dbReference>
<reference evidence="3 4" key="1">
    <citation type="journal article" date="2011" name="Genome Res.">
        <title>Phylogeny-wide analysis of social amoeba genomes highlights ancient origins for complex intercellular communication.</title>
        <authorList>
            <person name="Heidel A.J."/>
            <person name="Lawal H.M."/>
            <person name="Felder M."/>
            <person name="Schilde C."/>
            <person name="Helps N.R."/>
            <person name="Tunggal B."/>
            <person name="Rivero F."/>
            <person name="John U."/>
            <person name="Schleicher M."/>
            <person name="Eichinger L."/>
            <person name="Platzer M."/>
            <person name="Noegel A.A."/>
            <person name="Schaap P."/>
            <person name="Gloeckner G."/>
        </authorList>
    </citation>
    <scope>NUCLEOTIDE SEQUENCE [LARGE SCALE GENOMIC DNA]</scope>
    <source>
        <strain evidence="4">ATCC 26659 / Pp 5 / PN500</strain>
    </source>
</reference>
<dbReference type="RefSeq" id="XP_020430928.1">
    <property type="nucleotide sequence ID" value="XM_020579089.1"/>
</dbReference>
<comment type="function">
    <text evidence="2">Accessory subunit of the mitochondrial membrane respiratory chain NADH dehydrogenase (Complex I), that is believed not to be involved in catalysis. Complex I functions in the transfer of electrons from NADH to the respiratory chain. The immediate electron acceptor for the enzyme is believed to be ubiquinone.</text>
</comment>
<dbReference type="OMA" id="WHGWIHH"/>
<gene>
    <name evidence="3" type="primary">ndufa12</name>
    <name evidence="3" type="ORF">PPL_08267</name>
</gene>
<dbReference type="GO" id="GO:0045271">
    <property type="term" value="C:respiratory chain complex I"/>
    <property type="evidence" value="ECO:0007669"/>
    <property type="project" value="InterPro"/>
</dbReference>
<keyword evidence="2" id="KW-0999">Mitochondrion inner membrane</keyword>
<dbReference type="EMBL" id="ADBJ01000037">
    <property type="protein sequence ID" value="EFA78804.1"/>
    <property type="molecule type" value="Genomic_DNA"/>
</dbReference>
<protein>
    <recommendedName>
        <fullName evidence="2">NADH dehydrogenase [ubiquinone] 1 alpha subcomplex subunit 12</fullName>
    </recommendedName>
</protein>
<dbReference type="GeneID" id="31363747"/>
<evidence type="ECO:0000256" key="2">
    <source>
        <dbReference type="RuleBase" id="RU363103"/>
    </source>
</evidence>
<keyword evidence="3" id="KW-0830">Ubiquinone</keyword>
<keyword evidence="2" id="KW-0813">Transport</keyword>
<dbReference type="InParanoid" id="D3BHQ4"/>
<dbReference type="AlphaFoldDB" id="D3BHQ4"/>
<sequence length="150" mass="17363">MELARYFKGILQRGVGPSIRTLYYTGELKYGNVIGKDVFGNSYFENLNEPHGRHRWVEYADPAKPEATTVPPEWFSRDRLDDSRLHSWLHHISDKHGNSQDMISFTPQYKRDHLSNPTGTDGAYTPPNYLYNIEKAKDAYEEQVAAQKKN</sequence>
<dbReference type="FunCoup" id="D3BHQ4">
    <property type="interactions" value="473"/>
</dbReference>
<keyword evidence="2" id="KW-0679">Respiratory chain</keyword>
<evidence type="ECO:0000313" key="4">
    <source>
        <dbReference type="Proteomes" id="UP000001396"/>
    </source>
</evidence>